<evidence type="ECO:0000256" key="2">
    <source>
        <dbReference type="ARBA" id="ARBA00022723"/>
    </source>
</evidence>
<evidence type="ECO:0000256" key="4">
    <source>
        <dbReference type="ARBA" id="ARBA00023002"/>
    </source>
</evidence>
<evidence type="ECO:0000313" key="7">
    <source>
        <dbReference type="EMBL" id="GFH48021.1"/>
    </source>
</evidence>
<sequence length="233" mass="26786">MKDNQTTNEMKITNVEFPSTDKNPGFVGFISNVLTEMECKTIIERTGEAGFSPALVHIGGGIEVYDGTYRKSERCIIDDEKFACCILNRIRKFIPKYYMDDEGQPWQLQSLNERMRVLKYQSGDYFQPHRDYPYKKSDTEISFVTVMLYLNSTENEKCKGSFQGGSTMFPSKKHHSSEASTTCPQYIPECGSVLLFDHDVNHCGAPVKEGTKYAIRTDVMYQRCLFDYGDTWR</sequence>
<name>A0AAD3CN61_9STRA</name>
<dbReference type="GO" id="GO:0005506">
    <property type="term" value="F:iron ion binding"/>
    <property type="evidence" value="ECO:0007669"/>
    <property type="project" value="InterPro"/>
</dbReference>
<dbReference type="GO" id="GO:0031418">
    <property type="term" value="F:L-ascorbic acid binding"/>
    <property type="evidence" value="ECO:0007669"/>
    <property type="project" value="InterPro"/>
</dbReference>
<dbReference type="InterPro" id="IPR005123">
    <property type="entry name" value="Oxoglu/Fe-dep_dioxygenase_dom"/>
</dbReference>
<keyword evidence="8" id="KW-1185">Reference proteome</keyword>
<dbReference type="PANTHER" id="PTHR10869:SF241">
    <property type="entry name" value="FE2OG DIOXYGENASE DOMAIN-CONTAINING PROTEIN"/>
    <property type="match status" value="1"/>
</dbReference>
<dbReference type="InterPro" id="IPR045054">
    <property type="entry name" value="P4HA-like"/>
</dbReference>
<dbReference type="InterPro" id="IPR006620">
    <property type="entry name" value="Pro_4_hyd_alph"/>
</dbReference>
<reference evidence="7 8" key="1">
    <citation type="journal article" date="2021" name="Sci. Rep.">
        <title>The genome of the diatom Chaetoceros tenuissimus carries an ancient integrated fragment of an extant virus.</title>
        <authorList>
            <person name="Hongo Y."/>
            <person name="Kimura K."/>
            <person name="Takaki Y."/>
            <person name="Yoshida Y."/>
            <person name="Baba S."/>
            <person name="Kobayashi G."/>
            <person name="Nagasaki K."/>
            <person name="Hano T."/>
            <person name="Tomaru Y."/>
        </authorList>
    </citation>
    <scope>NUCLEOTIDE SEQUENCE [LARGE SCALE GENOMIC DNA]</scope>
    <source>
        <strain evidence="7 8">NIES-3715</strain>
    </source>
</reference>
<protein>
    <recommendedName>
        <fullName evidence="6">Fe2OG dioxygenase domain-containing protein</fullName>
    </recommendedName>
</protein>
<dbReference type="EMBL" id="BLLK01000025">
    <property type="protein sequence ID" value="GFH48021.1"/>
    <property type="molecule type" value="Genomic_DNA"/>
</dbReference>
<dbReference type="AlphaFoldDB" id="A0AAD3CN61"/>
<evidence type="ECO:0000256" key="1">
    <source>
        <dbReference type="ARBA" id="ARBA00001961"/>
    </source>
</evidence>
<proteinExistence type="predicted"/>
<gene>
    <name evidence="7" type="ORF">CTEN210_04497</name>
</gene>
<dbReference type="PANTHER" id="PTHR10869">
    <property type="entry name" value="PROLYL 4-HYDROXYLASE ALPHA SUBUNIT"/>
    <property type="match status" value="1"/>
</dbReference>
<keyword evidence="3" id="KW-0223">Dioxygenase</keyword>
<dbReference type="Pfam" id="PF13640">
    <property type="entry name" value="2OG-FeII_Oxy_3"/>
    <property type="match status" value="1"/>
</dbReference>
<keyword evidence="4" id="KW-0560">Oxidoreductase</keyword>
<dbReference type="SUPFAM" id="SSF51197">
    <property type="entry name" value="Clavaminate synthase-like"/>
    <property type="match status" value="1"/>
</dbReference>
<dbReference type="PROSITE" id="PS51471">
    <property type="entry name" value="FE2OG_OXY"/>
    <property type="match status" value="1"/>
</dbReference>
<evidence type="ECO:0000256" key="3">
    <source>
        <dbReference type="ARBA" id="ARBA00022964"/>
    </source>
</evidence>
<keyword evidence="5" id="KW-0408">Iron</keyword>
<evidence type="ECO:0000256" key="5">
    <source>
        <dbReference type="ARBA" id="ARBA00023004"/>
    </source>
</evidence>
<comment type="cofactor">
    <cofactor evidence="1">
        <name>L-ascorbate</name>
        <dbReference type="ChEBI" id="CHEBI:38290"/>
    </cofactor>
</comment>
<accession>A0AAD3CN61</accession>
<dbReference type="Gene3D" id="2.60.120.620">
    <property type="entry name" value="q2cbj1_9rhob like domain"/>
    <property type="match status" value="1"/>
</dbReference>
<dbReference type="Proteomes" id="UP001054902">
    <property type="component" value="Unassembled WGS sequence"/>
</dbReference>
<comment type="caution">
    <text evidence="7">The sequence shown here is derived from an EMBL/GenBank/DDBJ whole genome shotgun (WGS) entry which is preliminary data.</text>
</comment>
<keyword evidence="2" id="KW-0479">Metal-binding</keyword>
<evidence type="ECO:0000259" key="6">
    <source>
        <dbReference type="PROSITE" id="PS51471"/>
    </source>
</evidence>
<evidence type="ECO:0000313" key="8">
    <source>
        <dbReference type="Proteomes" id="UP001054902"/>
    </source>
</evidence>
<dbReference type="InterPro" id="IPR044862">
    <property type="entry name" value="Pro_4_hyd_alph_FE2OG_OXY"/>
</dbReference>
<dbReference type="SMART" id="SM00702">
    <property type="entry name" value="P4Hc"/>
    <property type="match status" value="1"/>
</dbReference>
<organism evidence="7 8">
    <name type="scientific">Chaetoceros tenuissimus</name>
    <dbReference type="NCBI Taxonomy" id="426638"/>
    <lineage>
        <taxon>Eukaryota</taxon>
        <taxon>Sar</taxon>
        <taxon>Stramenopiles</taxon>
        <taxon>Ochrophyta</taxon>
        <taxon>Bacillariophyta</taxon>
        <taxon>Coscinodiscophyceae</taxon>
        <taxon>Chaetocerotophycidae</taxon>
        <taxon>Chaetocerotales</taxon>
        <taxon>Chaetocerotaceae</taxon>
        <taxon>Chaetoceros</taxon>
    </lineage>
</organism>
<dbReference type="GO" id="GO:0004656">
    <property type="term" value="F:procollagen-proline 4-dioxygenase activity"/>
    <property type="evidence" value="ECO:0007669"/>
    <property type="project" value="TreeGrafter"/>
</dbReference>
<dbReference type="GO" id="GO:0005783">
    <property type="term" value="C:endoplasmic reticulum"/>
    <property type="evidence" value="ECO:0007669"/>
    <property type="project" value="TreeGrafter"/>
</dbReference>
<feature type="domain" description="Fe2OG dioxygenase" evidence="6">
    <location>
        <begin position="111"/>
        <end position="221"/>
    </location>
</feature>